<comment type="similarity">
    <text evidence="1">Belongs to the 'GDXG' lipolytic enzyme family.</text>
</comment>
<dbReference type="InterPro" id="IPR029058">
    <property type="entry name" value="AB_hydrolase_fold"/>
</dbReference>
<sequence>MGTRQSDGSVCCELPGAEVSSPSCTPVLSTDTDLEECSAQEDVASVVKFFLQDKILAKYGVDPNRVCISGDSSGGTLAAGVTQLVQNDLEIKHKIKIQALLSPFSQLFITSTYVYHIITLLDNDSQLQNLPSTYILTCEYDVLRDDGLMYVSRLQMLEFKLLMTILRMQS</sequence>
<dbReference type="InterPro" id="IPR033140">
    <property type="entry name" value="Lipase_GDXG_put_SER_AS"/>
</dbReference>
<proteinExistence type="inferred from homology"/>
<evidence type="ECO:0000313" key="6">
    <source>
        <dbReference type="Proteomes" id="UP000242450"/>
    </source>
</evidence>
<dbReference type="PANTHER" id="PTHR48081">
    <property type="entry name" value="AB HYDROLASE SUPERFAMILY PROTEIN C4A8.06C"/>
    <property type="match status" value="1"/>
</dbReference>
<dbReference type="Gene3D" id="3.40.50.1820">
    <property type="entry name" value="alpha/beta hydrolase"/>
    <property type="match status" value="1"/>
</dbReference>
<dbReference type="Pfam" id="PF07859">
    <property type="entry name" value="Abhydrolase_3"/>
    <property type="match status" value="1"/>
</dbReference>
<evidence type="ECO:0000259" key="4">
    <source>
        <dbReference type="Pfam" id="PF07859"/>
    </source>
</evidence>
<protein>
    <recommendedName>
        <fullName evidence="4">Alpha/beta hydrolase fold-3 domain-containing protein</fullName>
    </recommendedName>
</protein>
<evidence type="ECO:0000256" key="2">
    <source>
        <dbReference type="ARBA" id="ARBA00022801"/>
    </source>
</evidence>
<name>A0A212CGS0_CEREH</name>
<feature type="active site" evidence="3">
    <location>
        <position position="72"/>
    </location>
</feature>
<dbReference type="SUPFAM" id="SSF53474">
    <property type="entry name" value="alpha/beta-Hydrolases"/>
    <property type="match status" value="1"/>
</dbReference>
<gene>
    <name evidence="5" type="ORF">Celaphus_00002567</name>
</gene>
<feature type="non-terminal residue" evidence="5">
    <location>
        <position position="170"/>
    </location>
</feature>
<evidence type="ECO:0000256" key="1">
    <source>
        <dbReference type="ARBA" id="ARBA00010515"/>
    </source>
</evidence>
<accession>A0A212CGS0</accession>
<dbReference type="EMBL" id="MKHE01000020">
    <property type="protein sequence ID" value="OWK05140.1"/>
    <property type="molecule type" value="Genomic_DNA"/>
</dbReference>
<dbReference type="InterPro" id="IPR050300">
    <property type="entry name" value="GDXG_lipolytic_enzyme"/>
</dbReference>
<feature type="domain" description="Alpha/beta hydrolase fold-3" evidence="4">
    <location>
        <begin position="39"/>
        <end position="107"/>
    </location>
</feature>
<dbReference type="AlphaFoldDB" id="A0A212CGS0"/>
<keyword evidence="2" id="KW-0378">Hydrolase</keyword>
<evidence type="ECO:0000256" key="3">
    <source>
        <dbReference type="PROSITE-ProRule" id="PRU10038"/>
    </source>
</evidence>
<keyword evidence="6" id="KW-1185">Reference proteome</keyword>
<dbReference type="InterPro" id="IPR013094">
    <property type="entry name" value="AB_hydrolase_3"/>
</dbReference>
<dbReference type="OrthoDB" id="408631at2759"/>
<organism evidence="5 6">
    <name type="scientific">Cervus elaphus hippelaphus</name>
    <name type="common">European red deer</name>
    <dbReference type="NCBI Taxonomy" id="46360"/>
    <lineage>
        <taxon>Eukaryota</taxon>
        <taxon>Metazoa</taxon>
        <taxon>Chordata</taxon>
        <taxon>Craniata</taxon>
        <taxon>Vertebrata</taxon>
        <taxon>Euteleostomi</taxon>
        <taxon>Mammalia</taxon>
        <taxon>Eutheria</taxon>
        <taxon>Laurasiatheria</taxon>
        <taxon>Artiodactyla</taxon>
        <taxon>Ruminantia</taxon>
        <taxon>Pecora</taxon>
        <taxon>Cervidae</taxon>
        <taxon>Cervinae</taxon>
        <taxon>Cervus</taxon>
    </lineage>
</organism>
<dbReference type="Proteomes" id="UP000242450">
    <property type="component" value="Chromosome 20"/>
</dbReference>
<reference evidence="5 6" key="1">
    <citation type="journal article" date="2018" name="Mol. Genet. Genomics">
        <title>The red deer Cervus elaphus genome CerEla1.0: sequencing, annotating, genes, and chromosomes.</title>
        <authorList>
            <person name="Bana N.A."/>
            <person name="Nyiri A."/>
            <person name="Nagy J."/>
            <person name="Frank K."/>
            <person name="Nagy T."/>
            <person name="Steger V."/>
            <person name="Schiller M."/>
            <person name="Lakatos P."/>
            <person name="Sugar L."/>
            <person name="Horn P."/>
            <person name="Barta E."/>
            <person name="Orosz L."/>
        </authorList>
    </citation>
    <scope>NUCLEOTIDE SEQUENCE [LARGE SCALE GENOMIC DNA]</scope>
    <source>
        <strain evidence="5">Hungarian</strain>
    </source>
</reference>
<comment type="caution">
    <text evidence="5">The sequence shown here is derived from an EMBL/GenBank/DDBJ whole genome shotgun (WGS) entry which is preliminary data.</text>
</comment>
<dbReference type="GO" id="GO:0016787">
    <property type="term" value="F:hydrolase activity"/>
    <property type="evidence" value="ECO:0007669"/>
    <property type="project" value="UniProtKB-KW"/>
</dbReference>
<evidence type="ECO:0000313" key="5">
    <source>
        <dbReference type="EMBL" id="OWK05140.1"/>
    </source>
</evidence>
<dbReference type="PANTHER" id="PTHR48081:SF28">
    <property type="entry name" value="ALPHA_BETA HYDROLASE FOLD-3 DOMAIN-CONTAINING PROTEIN"/>
    <property type="match status" value="1"/>
</dbReference>
<dbReference type="PROSITE" id="PS01174">
    <property type="entry name" value="LIPASE_GDXG_SER"/>
    <property type="match status" value="1"/>
</dbReference>